<organism evidence="2 3">
    <name type="scientific">Toxocara canis</name>
    <name type="common">Canine roundworm</name>
    <dbReference type="NCBI Taxonomy" id="6265"/>
    <lineage>
        <taxon>Eukaryota</taxon>
        <taxon>Metazoa</taxon>
        <taxon>Ecdysozoa</taxon>
        <taxon>Nematoda</taxon>
        <taxon>Chromadorea</taxon>
        <taxon>Rhabditida</taxon>
        <taxon>Spirurina</taxon>
        <taxon>Ascaridomorpha</taxon>
        <taxon>Ascaridoidea</taxon>
        <taxon>Toxocaridae</taxon>
        <taxon>Toxocara</taxon>
    </lineage>
</organism>
<gene>
    <name evidence="1" type="ORF">TCNE_LOCUS11482</name>
</gene>
<evidence type="ECO:0000313" key="2">
    <source>
        <dbReference type="Proteomes" id="UP000050794"/>
    </source>
</evidence>
<keyword evidence="2" id="KW-1185">Reference proteome</keyword>
<name>A0A183USL2_TOXCA</name>
<accession>A0A183USL2</accession>
<protein>
    <submittedName>
        <fullName evidence="1 3">Uncharacterized protein</fullName>
    </submittedName>
</protein>
<reference evidence="1 2" key="2">
    <citation type="submission" date="2018-11" db="EMBL/GenBank/DDBJ databases">
        <authorList>
            <consortium name="Pathogen Informatics"/>
        </authorList>
    </citation>
    <scope>NUCLEOTIDE SEQUENCE [LARGE SCALE GENOMIC DNA]</scope>
</reference>
<proteinExistence type="predicted"/>
<sequence length="74" mass="8004">MSRNIELMARGGDVRDFESVGVSGHGPFPLASLQLISSGHLSQSRLKSPKITTVQNELLGNRTPIRYALIASKV</sequence>
<dbReference type="WBParaSite" id="TCNE_0001148201-mRNA-1">
    <property type="protein sequence ID" value="TCNE_0001148201-mRNA-1"/>
    <property type="gene ID" value="TCNE_0001148201"/>
</dbReference>
<dbReference type="AlphaFoldDB" id="A0A183USL2"/>
<evidence type="ECO:0000313" key="3">
    <source>
        <dbReference type="WBParaSite" id="TCNE_0001148201-mRNA-1"/>
    </source>
</evidence>
<dbReference type="Proteomes" id="UP000050794">
    <property type="component" value="Unassembled WGS sequence"/>
</dbReference>
<reference evidence="3" key="1">
    <citation type="submission" date="2016-06" db="UniProtKB">
        <authorList>
            <consortium name="WormBaseParasite"/>
        </authorList>
    </citation>
    <scope>IDENTIFICATION</scope>
</reference>
<dbReference type="EMBL" id="UYWY01020876">
    <property type="protein sequence ID" value="VDM42803.1"/>
    <property type="molecule type" value="Genomic_DNA"/>
</dbReference>
<evidence type="ECO:0000313" key="1">
    <source>
        <dbReference type="EMBL" id="VDM42803.1"/>
    </source>
</evidence>